<accession>A0AC61NPS5</accession>
<evidence type="ECO:0000313" key="2">
    <source>
        <dbReference type="Proteomes" id="UP000826212"/>
    </source>
</evidence>
<keyword evidence="2" id="KW-1185">Reference proteome</keyword>
<organism evidence="1 2">
    <name type="scientific">Halosquirtibacter laminarini</name>
    <dbReference type="NCBI Taxonomy" id="3374600"/>
    <lineage>
        <taxon>Bacteria</taxon>
        <taxon>Pseudomonadati</taxon>
        <taxon>Bacteroidota</taxon>
        <taxon>Bacteroidia</taxon>
        <taxon>Marinilabiliales</taxon>
        <taxon>Prolixibacteraceae</taxon>
        <taxon>Halosquirtibacter</taxon>
    </lineage>
</organism>
<protein>
    <submittedName>
        <fullName evidence="1">Uncharacterized protein</fullName>
    </submittedName>
</protein>
<reference evidence="1" key="1">
    <citation type="submission" date="2021-08" db="EMBL/GenBank/DDBJ databases">
        <title>Novel anaerobic bacterium isolated from sea squirt in East Sea, Republic of Korea.</title>
        <authorList>
            <person name="Nguyen T.H."/>
            <person name="Li Z."/>
            <person name="Lee Y.-J."/>
            <person name="Ko J."/>
            <person name="Kim S.-G."/>
        </authorList>
    </citation>
    <scope>NUCLEOTIDE SEQUENCE</scope>
    <source>
        <strain evidence="1">KCTC 25031</strain>
    </source>
</reference>
<sequence length="181" mass="21292">MKKILLLWLCCIPCLIFAENREKDNLSIEKGKVVWQKIFTTPYNMEKTKALLLTHVAAEEIKEFDNKIVFSCNKFHFNYQDAGFGRAKAPLYYQNMIGSAFVTIDFKEGKYRVTVRNIVLEEFKVEALTPSYHSHISSHYLEEFVLKKKNSAFKAKFYKYDDPILNTTFAKMFQLIDDSKW</sequence>
<gene>
    <name evidence="1" type="ORF">K4L44_05500</name>
</gene>
<proteinExistence type="predicted"/>
<dbReference type="Proteomes" id="UP000826212">
    <property type="component" value="Chromosome"/>
</dbReference>
<evidence type="ECO:0000313" key="1">
    <source>
        <dbReference type="EMBL" id="QZE15289.1"/>
    </source>
</evidence>
<dbReference type="EMBL" id="CP081303">
    <property type="protein sequence ID" value="QZE15289.1"/>
    <property type="molecule type" value="Genomic_DNA"/>
</dbReference>
<name>A0AC61NPS5_9BACT</name>